<dbReference type="Proteomes" id="UP000198281">
    <property type="component" value="Unassembled WGS sequence"/>
</dbReference>
<gene>
    <name evidence="5" type="ORF">SAMN06295912_1578</name>
</gene>
<dbReference type="PANTHER" id="PTHR33175">
    <property type="entry name" value="DNA-BINDING PROTEIN HU"/>
    <property type="match status" value="1"/>
</dbReference>
<dbReference type="GO" id="GO:0030527">
    <property type="term" value="F:structural constituent of chromatin"/>
    <property type="evidence" value="ECO:0007669"/>
    <property type="project" value="InterPro"/>
</dbReference>
<sequence length="91" mass="9597">MTGNEIIERIATAQGKSKAETKLIVDAVFTEIAEAAASGHEVSINGFGKFATKRTAERQGLNPATKEPITIQAATKIGFKPAKALKDKVNG</sequence>
<name>A0A239KR64_9SPHN</name>
<dbReference type="InterPro" id="IPR010992">
    <property type="entry name" value="IHF-like_DNA-bd_dom_sf"/>
</dbReference>
<dbReference type="SUPFAM" id="SSF47729">
    <property type="entry name" value="IHF-like DNA-binding proteins"/>
    <property type="match status" value="1"/>
</dbReference>
<proteinExistence type="inferred from homology"/>
<evidence type="ECO:0000256" key="2">
    <source>
        <dbReference type="ARBA" id="ARBA00023067"/>
    </source>
</evidence>
<evidence type="ECO:0000256" key="4">
    <source>
        <dbReference type="RuleBase" id="RU003939"/>
    </source>
</evidence>
<comment type="similarity">
    <text evidence="1 4">Belongs to the bacterial histone-like protein family.</text>
</comment>
<accession>A0A239KR64</accession>
<dbReference type="InterPro" id="IPR000119">
    <property type="entry name" value="Hist_DNA-bd"/>
</dbReference>
<dbReference type="OrthoDB" id="9799835at2"/>
<keyword evidence="6" id="KW-1185">Reference proteome</keyword>
<dbReference type="RefSeq" id="WP_089221401.1">
    <property type="nucleotide sequence ID" value="NZ_FZOS01000057.1"/>
</dbReference>
<keyword evidence="3" id="KW-0238">DNA-binding</keyword>
<dbReference type="GO" id="GO:0030261">
    <property type="term" value="P:chromosome condensation"/>
    <property type="evidence" value="ECO:0007669"/>
    <property type="project" value="UniProtKB-KW"/>
</dbReference>
<organism evidence="5 6">
    <name type="scientific">Edaphosphingomonas laterariae</name>
    <dbReference type="NCBI Taxonomy" id="861865"/>
    <lineage>
        <taxon>Bacteria</taxon>
        <taxon>Pseudomonadati</taxon>
        <taxon>Pseudomonadota</taxon>
        <taxon>Alphaproteobacteria</taxon>
        <taxon>Sphingomonadales</taxon>
        <taxon>Rhizorhabdaceae</taxon>
        <taxon>Edaphosphingomonas</taxon>
    </lineage>
</organism>
<protein>
    <submittedName>
        <fullName evidence="5">Bacterial nucleoid protein Hbs</fullName>
    </submittedName>
</protein>
<reference evidence="6" key="1">
    <citation type="submission" date="2017-06" db="EMBL/GenBank/DDBJ databases">
        <authorList>
            <person name="Varghese N."/>
            <person name="Submissions S."/>
        </authorList>
    </citation>
    <scope>NUCLEOTIDE SEQUENCE [LARGE SCALE GENOMIC DNA]</scope>
    <source>
        <strain evidence="6">LNB2</strain>
    </source>
</reference>
<evidence type="ECO:0000256" key="1">
    <source>
        <dbReference type="ARBA" id="ARBA00010529"/>
    </source>
</evidence>
<keyword evidence="2" id="KW-0226">DNA condensation</keyword>
<dbReference type="GO" id="GO:0005829">
    <property type="term" value="C:cytosol"/>
    <property type="evidence" value="ECO:0007669"/>
    <property type="project" value="TreeGrafter"/>
</dbReference>
<dbReference type="GO" id="GO:0003677">
    <property type="term" value="F:DNA binding"/>
    <property type="evidence" value="ECO:0007669"/>
    <property type="project" value="UniProtKB-KW"/>
</dbReference>
<dbReference type="Gene3D" id="4.10.520.10">
    <property type="entry name" value="IHF-like DNA-binding proteins"/>
    <property type="match status" value="1"/>
</dbReference>
<dbReference type="PANTHER" id="PTHR33175:SF3">
    <property type="entry name" value="DNA-BINDING PROTEIN HU-BETA"/>
    <property type="match status" value="1"/>
</dbReference>
<evidence type="ECO:0000313" key="6">
    <source>
        <dbReference type="Proteomes" id="UP000198281"/>
    </source>
</evidence>
<dbReference type="PRINTS" id="PR01727">
    <property type="entry name" value="DNABINDINGHU"/>
</dbReference>
<dbReference type="EMBL" id="FZOS01000057">
    <property type="protein sequence ID" value="SNT20029.1"/>
    <property type="molecule type" value="Genomic_DNA"/>
</dbReference>
<dbReference type="CDD" id="cd00591">
    <property type="entry name" value="HU_IHF"/>
    <property type="match status" value="1"/>
</dbReference>
<dbReference type="AlphaFoldDB" id="A0A239KR64"/>
<dbReference type="Pfam" id="PF00216">
    <property type="entry name" value="Bac_DNA_binding"/>
    <property type="match status" value="1"/>
</dbReference>
<dbReference type="SMART" id="SM00411">
    <property type="entry name" value="BHL"/>
    <property type="match status" value="1"/>
</dbReference>
<evidence type="ECO:0000256" key="3">
    <source>
        <dbReference type="ARBA" id="ARBA00023125"/>
    </source>
</evidence>
<evidence type="ECO:0000313" key="5">
    <source>
        <dbReference type="EMBL" id="SNT20029.1"/>
    </source>
</evidence>